<name>A0A9D3U756_9ROSI</name>
<dbReference type="Gene3D" id="1.20.190.20">
    <property type="entry name" value="14-3-3 domain"/>
    <property type="match status" value="1"/>
</dbReference>
<dbReference type="InterPro" id="IPR000308">
    <property type="entry name" value="14-3-3"/>
</dbReference>
<evidence type="ECO:0000256" key="1">
    <source>
        <dbReference type="ARBA" id="ARBA00006141"/>
    </source>
</evidence>
<accession>A0A9D3U756</accession>
<dbReference type="InterPro" id="IPR023410">
    <property type="entry name" value="14-3-3_domain"/>
</dbReference>
<sequence>MATPSPRDENVYMAKLTEQVERYEEMVKFMENDASAIPSPDELSVKKHNLLSVAYKNIIGARRASWRIVFSIEQKEEGHGNADHDAVILQYKSKIEAELSEVCTGILKLFDKNLVPTARNGDTKVVLSENEGRLP</sequence>
<dbReference type="EMBL" id="JAIQCV010000013">
    <property type="protein sequence ID" value="KAH1031096.1"/>
    <property type="molecule type" value="Genomic_DNA"/>
</dbReference>
<reference evidence="3 4" key="1">
    <citation type="journal article" date="2021" name="Plant Biotechnol. J.">
        <title>Multi-omics assisted identification of the key and species-specific regulatory components of drought-tolerant mechanisms in Gossypium stocksii.</title>
        <authorList>
            <person name="Yu D."/>
            <person name="Ke L."/>
            <person name="Zhang D."/>
            <person name="Wu Y."/>
            <person name="Sun Y."/>
            <person name="Mei J."/>
            <person name="Sun J."/>
            <person name="Sun Y."/>
        </authorList>
    </citation>
    <scope>NUCLEOTIDE SEQUENCE [LARGE SCALE GENOMIC DNA]</scope>
    <source>
        <strain evidence="4">cv. E1</strain>
        <tissue evidence="3">Leaf</tissue>
    </source>
</reference>
<dbReference type="InterPro" id="IPR036815">
    <property type="entry name" value="14-3-3_dom_sf"/>
</dbReference>
<evidence type="ECO:0000313" key="3">
    <source>
        <dbReference type="EMBL" id="KAH1031096.1"/>
    </source>
</evidence>
<organism evidence="3 4">
    <name type="scientific">Gossypium stocksii</name>
    <dbReference type="NCBI Taxonomy" id="47602"/>
    <lineage>
        <taxon>Eukaryota</taxon>
        <taxon>Viridiplantae</taxon>
        <taxon>Streptophyta</taxon>
        <taxon>Embryophyta</taxon>
        <taxon>Tracheophyta</taxon>
        <taxon>Spermatophyta</taxon>
        <taxon>Magnoliopsida</taxon>
        <taxon>eudicotyledons</taxon>
        <taxon>Gunneridae</taxon>
        <taxon>Pentapetalae</taxon>
        <taxon>rosids</taxon>
        <taxon>malvids</taxon>
        <taxon>Malvales</taxon>
        <taxon>Malvaceae</taxon>
        <taxon>Malvoideae</taxon>
        <taxon>Gossypium</taxon>
    </lineage>
</organism>
<protein>
    <recommendedName>
        <fullName evidence="2">14-3-3 domain-containing protein</fullName>
    </recommendedName>
</protein>
<comment type="caution">
    <text evidence="3">The sequence shown here is derived from an EMBL/GenBank/DDBJ whole genome shotgun (WGS) entry which is preliminary data.</text>
</comment>
<dbReference type="PRINTS" id="PR00305">
    <property type="entry name" value="1433ZETA"/>
</dbReference>
<dbReference type="Proteomes" id="UP000828251">
    <property type="component" value="Unassembled WGS sequence"/>
</dbReference>
<keyword evidence="4" id="KW-1185">Reference proteome</keyword>
<dbReference type="AlphaFoldDB" id="A0A9D3U756"/>
<dbReference type="PANTHER" id="PTHR18860">
    <property type="entry name" value="14-3-3 PROTEIN"/>
    <property type="match status" value="1"/>
</dbReference>
<dbReference type="Pfam" id="PF00244">
    <property type="entry name" value="14-3-3"/>
    <property type="match status" value="1"/>
</dbReference>
<dbReference type="OrthoDB" id="1556409at2759"/>
<evidence type="ECO:0000313" key="4">
    <source>
        <dbReference type="Proteomes" id="UP000828251"/>
    </source>
</evidence>
<comment type="similarity">
    <text evidence="1">Belongs to the 14-3-3 family.</text>
</comment>
<dbReference type="SUPFAM" id="SSF48445">
    <property type="entry name" value="14-3-3 protein"/>
    <property type="match status" value="1"/>
</dbReference>
<evidence type="ECO:0000259" key="2">
    <source>
        <dbReference type="SMART" id="SM00101"/>
    </source>
</evidence>
<feature type="domain" description="14-3-3" evidence="2">
    <location>
        <begin position="7"/>
        <end position="133"/>
    </location>
</feature>
<gene>
    <name evidence="3" type="ORF">J1N35_043270</name>
</gene>
<proteinExistence type="inferred from homology"/>
<dbReference type="SMART" id="SM00101">
    <property type="entry name" value="14_3_3"/>
    <property type="match status" value="1"/>
</dbReference>